<dbReference type="InterPro" id="IPR005297">
    <property type="entry name" value="Lipoprotein_repeat"/>
</dbReference>
<name>A0A934K2H9_9BACT</name>
<feature type="signal peptide" evidence="1">
    <location>
        <begin position="1"/>
        <end position="22"/>
    </location>
</feature>
<dbReference type="PANTHER" id="PTHR39335:SF1">
    <property type="entry name" value="BLL4220 PROTEIN"/>
    <property type="match status" value="1"/>
</dbReference>
<organism evidence="2 3">
    <name type="scientific">Candidatus Nephthysia bennettiae</name>
    <dbReference type="NCBI Taxonomy" id="3127016"/>
    <lineage>
        <taxon>Bacteria</taxon>
        <taxon>Bacillati</taxon>
        <taxon>Candidatus Dormiibacterota</taxon>
        <taxon>Candidatus Dormibacteria</taxon>
        <taxon>Candidatus Dormibacterales</taxon>
        <taxon>Candidatus Dormibacteraceae</taxon>
        <taxon>Candidatus Nephthysia</taxon>
    </lineage>
</organism>
<accession>A0A934K2H9</accession>
<dbReference type="AlphaFoldDB" id="A0A934K2H9"/>
<dbReference type="Pfam" id="PF03640">
    <property type="entry name" value="Lipoprotein_15"/>
    <property type="match status" value="2"/>
</dbReference>
<evidence type="ECO:0000313" key="2">
    <source>
        <dbReference type="EMBL" id="MBJ7600386.1"/>
    </source>
</evidence>
<dbReference type="RefSeq" id="WP_338204189.1">
    <property type="nucleotide sequence ID" value="NZ_JAEKNR010000201.1"/>
</dbReference>
<gene>
    <name evidence="2" type="ORF">JF922_20225</name>
</gene>
<evidence type="ECO:0000256" key="1">
    <source>
        <dbReference type="SAM" id="SignalP"/>
    </source>
</evidence>
<evidence type="ECO:0000313" key="3">
    <source>
        <dbReference type="Proteomes" id="UP000612893"/>
    </source>
</evidence>
<keyword evidence="3" id="KW-1185">Reference proteome</keyword>
<feature type="chain" id="PRO_5044842666" description="Lipoprotein with Yx(FWY)xxD motif" evidence="1">
    <location>
        <begin position="23"/>
        <end position="169"/>
    </location>
</feature>
<dbReference type="EMBL" id="JAEKNR010000201">
    <property type="protein sequence ID" value="MBJ7600386.1"/>
    <property type="molecule type" value="Genomic_DNA"/>
</dbReference>
<comment type="caution">
    <text evidence="2">The sequence shown here is derived from an EMBL/GenBank/DDBJ whole genome shotgun (WGS) entry which is preliminary data.</text>
</comment>
<evidence type="ECO:0008006" key="4">
    <source>
        <dbReference type="Google" id="ProtNLM"/>
    </source>
</evidence>
<dbReference type="PANTHER" id="PTHR39335">
    <property type="entry name" value="BLL4220 PROTEIN"/>
    <property type="match status" value="1"/>
</dbReference>
<reference evidence="2" key="1">
    <citation type="submission" date="2020-10" db="EMBL/GenBank/DDBJ databases">
        <title>Ca. Dormibacterota MAGs.</title>
        <authorList>
            <person name="Montgomery K."/>
        </authorList>
    </citation>
    <scope>NUCLEOTIDE SEQUENCE [LARGE SCALE GENOMIC DNA]</scope>
    <source>
        <strain evidence="2">SC8812_S17_10</strain>
    </source>
</reference>
<proteinExistence type="predicted"/>
<keyword evidence="1" id="KW-0732">Signal</keyword>
<dbReference type="Proteomes" id="UP000612893">
    <property type="component" value="Unassembled WGS sequence"/>
</dbReference>
<sequence length="169" mass="16805">MEVGTSIPRSAFLALSFGLLVAACGGSSGGGSGSSATTPAPSASTAAAATVLTVSKTVAGKSENILVDSKGLTLYLFTPDKGGTVTCTAACAQAWPPLKLSSGVSSATGDKGVTGKLATVANPEGGTQVTYNGWPLYYYVKDKDSADTYGQGVGGKWFVVTPDIAPATQ</sequence>
<protein>
    <recommendedName>
        <fullName evidence="4">Lipoprotein with Yx(FWY)xxD motif</fullName>
    </recommendedName>
</protein>